<feature type="transmembrane region" description="Helical" evidence="6">
    <location>
        <begin position="260"/>
        <end position="277"/>
    </location>
</feature>
<evidence type="ECO:0000259" key="7">
    <source>
        <dbReference type="Pfam" id="PF00892"/>
    </source>
</evidence>
<keyword evidence="3 6" id="KW-0812">Transmembrane</keyword>
<feature type="transmembrane region" description="Helical" evidence="6">
    <location>
        <begin position="284"/>
        <end position="305"/>
    </location>
</feature>
<evidence type="ECO:0000256" key="5">
    <source>
        <dbReference type="ARBA" id="ARBA00023136"/>
    </source>
</evidence>
<dbReference type="InterPro" id="IPR037185">
    <property type="entry name" value="EmrE-like"/>
</dbReference>
<evidence type="ECO:0000256" key="4">
    <source>
        <dbReference type="ARBA" id="ARBA00022989"/>
    </source>
</evidence>
<dbReference type="GO" id="GO:0022857">
    <property type="term" value="F:transmembrane transporter activity"/>
    <property type="evidence" value="ECO:0007669"/>
    <property type="project" value="InterPro"/>
</dbReference>
<evidence type="ECO:0000256" key="6">
    <source>
        <dbReference type="RuleBase" id="RU363077"/>
    </source>
</evidence>
<feature type="transmembrane region" description="Helical" evidence="6">
    <location>
        <begin position="142"/>
        <end position="167"/>
    </location>
</feature>
<protein>
    <recommendedName>
        <fullName evidence="6">WAT1-related protein</fullName>
    </recommendedName>
</protein>
<evidence type="ECO:0000256" key="1">
    <source>
        <dbReference type="ARBA" id="ARBA00004141"/>
    </source>
</evidence>
<comment type="caution">
    <text evidence="8">The sequence shown here is derived from an EMBL/GenBank/DDBJ whole genome shotgun (WGS) entry which is preliminary data.</text>
</comment>
<feature type="transmembrane region" description="Helical" evidence="6">
    <location>
        <begin position="219"/>
        <end position="240"/>
    </location>
</feature>
<dbReference type="InterPro" id="IPR000620">
    <property type="entry name" value="EamA_dom"/>
</dbReference>
<dbReference type="PANTHER" id="PTHR31218">
    <property type="entry name" value="WAT1-RELATED PROTEIN"/>
    <property type="match status" value="1"/>
</dbReference>
<feature type="transmembrane region" description="Helical" evidence="6">
    <location>
        <begin position="311"/>
        <end position="330"/>
    </location>
</feature>
<sequence>MGMEMLQSGYNKAKPYLLMVVVQSGAAGMYLISSVVLKQGMSRYVLVVYRNAVGAIVLAPFAIFLERKIRPKMTLSVFFQIMALAILEPVLDQNFSYLGMGLTSASYTSAIMNAVPAVTFVVAVLLRLELLKMRELGSQAKVIGTIVTFGGALIMTVFKGPVVNLIWSPKESLFDTGSAAASSDQHWLSGTIFILIGCIAWSLFFVLQSITLKKYPAELSLAFLICLMGAILSAAVTLVAEAHHPDVWAVGWNSKLLAPAYSGVVSSGLTYYLQGLVMQTRGPVFVTAFNPLCMIIVAILGSIVLAEKLHLGAIIGAIVIAVGLYAVVWGKGKDKLDTKPSVEMAHQLPMTKMDTAHFNISGDANTQKYAAAAAY</sequence>
<dbReference type="AlphaFoldDB" id="A0AAD8IKN6"/>
<comment type="similarity">
    <text evidence="2 6">Belongs to the drug/metabolite transporter (DMT) superfamily. Plant drug/metabolite exporter (P-DME) (TC 2.A.7.4) family.</text>
</comment>
<organism evidence="8 9">
    <name type="scientific">Heracleum sosnowskyi</name>
    <dbReference type="NCBI Taxonomy" id="360622"/>
    <lineage>
        <taxon>Eukaryota</taxon>
        <taxon>Viridiplantae</taxon>
        <taxon>Streptophyta</taxon>
        <taxon>Embryophyta</taxon>
        <taxon>Tracheophyta</taxon>
        <taxon>Spermatophyta</taxon>
        <taxon>Magnoliopsida</taxon>
        <taxon>eudicotyledons</taxon>
        <taxon>Gunneridae</taxon>
        <taxon>Pentapetalae</taxon>
        <taxon>asterids</taxon>
        <taxon>campanulids</taxon>
        <taxon>Apiales</taxon>
        <taxon>Apiaceae</taxon>
        <taxon>Apioideae</taxon>
        <taxon>apioid superclade</taxon>
        <taxon>Tordylieae</taxon>
        <taxon>Tordyliinae</taxon>
        <taxon>Heracleum</taxon>
    </lineage>
</organism>
<comment type="subcellular location">
    <subcellularLocation>
        <location evidence="1 6">Membrane</location>
        <topology evidence="1 6">Multi-pass membrane protein</topology>
    </subcellularLocation>
</comment>
<evidence type="ECO:0000256" key="3">
    <source>
        <dbReference type="ARBA" id="ARBA00022692"/>
    </source>
</evidence>
<dbReference type="InterPro" id="IPR030184">
    <property type="entry name" value="WAT1-related"/>
</dbReference>
<name>A0AAD8IKN6_9APIA</name>
<keyword evidence="5 6" id="KW-0472">Membrane</keyword>
<dbReference type="SUPFAM" id="SSF103481">
    <property type="entry name" value="Multidrug resistance efflux transporter EmrE"/>
    <property type="match status" value="2"/>
</dbReference>
<dbReference type="EMBL" id="JAUIZM010000004">
    <property type="protein sequence ID" value="KAK1386903.1"/>
    <property type="molecule type" value="Genomic_DNA"/>
</dbReference>
<feature type="transmembrane region" description="Helical" evidence="6">
    <location>
        <begin position="16"/>
        <end position="36"/>
    </location>
</feature>
<feature type="transmembrane region" description="Helical" evidence="6">
    <location>
        <begin position="111"/>
        <end position="130"/>
    </location>
</feature>
<evidence type="ECO:0000313" key="8">
    <source>
        <dbReference type="EMBL" id="KAK1386903.1"/>
    </source>
</evidence>
<accession>A0AAD8IKN6</accession>
<reference evidence="8" key="1">
    <citation type="submission" date="2023-02" db="EMBL/GenBank/DDBJ databases">
        <title>Genome of toxic invasive species Heracleum sosnowskyi carries increased number of genes despite the absence of recent whole-genome duplications.</title>
        <authorList>
            <person name="Schelkunov M."/>
            <person name="Shtratnikova V."/>
            <person name="Makarenko M."/>
            <person name="Klepikova A."/>
            <person name="Omelchenko D."/>
            <person name="Novikova G."/>
            <person name="Obukhova E."/>
            <person name="Bogdanov V."/>
            <person name="Penin A."/>
            <person name="Logacheva M."/>
        </authorList>
    </citation>
    <scope>NUCLEOTIDE SEQUENCE</scope>
    <source>
        <strain evidence="8">Hsosn_3</strain>
        <tissue evidence="8">Leaf</tissue>
    </source>
</reference>
<dbReference type="GO" id="GO:0016020">
    <property type="term" value="C:membrane"/>
    <property type="evidence" value="ECO:0007669"/>
    <property type="project" value="UniProtKB-SubCell"/>
</dbReference>
<proteinExistence type="inferred from homology"/>
<feature type="transmembrane region" description="Helical" evidence="6">
    <location>
        <begin position="48"/>
        <end position="66"/>
    </location>
</feature>
<reference evidence="8" key="2">
    <citation type="submission" date="2023-05" db="EMBL/GenBank/DDBJ databases">
        <authorList>
            <person name="Schelkunov M.I."/>
        </authorList>
    </citation>
    <scope>NUCLEOTIDE SEQUENCE</scope>
    <source>
        <strain evidence="8">Hsosn_3</strain>
        <tissue evidence="8">Leaf</tissue>
    </source>
</reference>
<keyword evidence="4 6" id="KW-1133">Transmembrane helix</keyword>
<dbReference type="Pfam" id="PF00892">
    <property type="entry name" value="EamA"/>
    <property type="match status" value="2"/>
</dbReference>
<dbReference type="Proteomes" id="UP001237642">
    <property type="component" value="Unassembled WGS sequence"/>
</dbReference>
<evidence type="ECO:0000313" key="9">
    <source>
        <dbReference type="Proteomes" id="UP001237642"/>
    </source>
</evidence>
<feature type="domain" description="EamA" evidence="7">
    <location>
        <begin position="16"/>
        <end position="156"/>
    </location>
</feature>
<feature type="domain" description="EamA" evidence="7">
    <location>
        <begin position="189"/>
        <end position="328"/>
    </location>
</feature>
<evidence type="ECO:0000256" key="2">
    <source>
        <dbReference type="ARBA" id="ARBA00007635"/>
    </source>
</evidence>
<gene>
    <name evidence="8" type="ORF">POM88_015081</name>
</gene>
<feature type="transmembrane region" description="Helical" evidence="6">
    <location>
        <begin position="187"/>
        <end position="207"/>
    </location>
</feature>
<keyword evidence="9" id="KW-1185">Reference proteome</keyword>